<evidence type="ECO:0000256" key="2">
    <source>
        <dbReference type="SAM" id="Phobius"/>
    </source>
</evidence>
<feature type="transmembrane region" description="Helical" evidence="2">
    <location>
        <begin position="7"/>
        <end position="25"/>
    </location>
</feature>
<feature type="transmembrane region" description="Helical" evidence="2">
    <location>
        <begin position="61"/>
        <end position="87"/>
    </location>
</feature>
<accession>A0AAV9J9B4</accession>
<gene>
    <name evidence="3" type="ORF">LTR36_008096</name>
</gene>
<sequence length="195" mass="21130">NLPATVAIIAVVYNLLFAITCSYIPDDPIYLGQIASVYGWAGCALSLLGFVGIVTKQAKLVVLLAHCILVDTCVTAFCRFFALLLFVDAFSEDSVCGGAYASPWRDEDRLSHNVTTGAIWQNHALRPTFQVRGCHIALGGVRMMLVVLLMTLAVVQGMLAIAMRRHGKEIKTAKEETKGPASSNQLGMERISEKA</sequence>
<dbReference type="EMBL" id="JAVFHQ010000054">
    <property type="protein sequence ID" value="KAK4541338.1"/>
    <property type="molecule type" value="Genomic_DNA"/>
</dbReference>
<comment type="caution">
    <text evidence="3">The sequence shown here is derived from an EMBL/GenBank/DDBJ whole genome shotgun (WGS) entry which is preliminary data.</text>
</comment>
<evidence type="ECO:0000256" key="1">
    <source>
        <dbReference type="SAM" id="MobiDB-lite"/>
    </source>
</evidence>
<keyword evidence="2" id="KW-0812">Transmembrane</keyword>
<dbReference type="AlphaFoldDB" id="A0AAV9J9B4"/>
<evidence type="ECO:0000313" key="3">
    <source>
        <dbReference type="EMBL" id="KAK4541338.1"/>
    </source>
</evidence>
<feature type="region of interest" description="Disordered" evidence="1">
    <location>
        <begin position="171"/>
        <end position="195"/>
    </location>
</feature>
<dbReference type="Proteomes" id="UP001324427">
    <property type="component" value="Unassembled WGS sequence"/>
</dbReference>
<name>A0AAV9J9B4_9PEZI</name>
<keyword evidence="2" id="KW-1133">Transmembrane helix</keyword>
<organism evidence="3 4">
    <name type="scientific">Oleoguttula mirabilis</name>
    <dbReference type="NCBI Taxonomy" id="1507867"/>
    <lineage>
        <taxon>Eukaryota</taxon>
        <taxon>Fungi</taxon>
        <taxon>Dikarya</taxon>
        <taxon>Ascomycota</taxon>
        <taxon>Pezizomycotina</taxon>
        <taxon>Dothideomycetes</taxon>
        <taxon>Dothideomycetidae</taxon>
        <taxon>Mycosphaerellales</taxon>
        <taxon>Teratosphaeriaceae</taxon>
        <taxon>Oleoguttula</taxon>
    </lineage>
</organism>
<feature type="transmembrane region" description="Helical" evidence="2">
    <location>
        <begin position="37"/>
        <end position="54"/>
    </location>
</feature>
<protein>
    <submittedName>
        <fullName evidence="3">Uncharacterized protein</fullName>
    </submittedName>
</protein>
<keyword evidence="4" id="KW-1185">Reference proteome</keyword>
<evidence type="ECO:0000313" key="4">
    <source>
        <dbReference type="Proteomes" id="UP001324427"/>
    </source>
</evidence>
<keyword evidence="2" id="KW-0472">Membrane</keyword>
<feature type="transmembrane region" description="Helical" evidence="2">
    <location>
        <begin position="143"/>
        <end position="162"/>
    </location>
</feature>
<reference evidence="3 4" key="1">
    <citation type="submission" date="2021-11" db="EMBL/GenBank/DDBJ databases">
        <title>Black yeast isolated from Biological Soil Crust.</title>
        <authorList>
            <person name="Kurbessoian T."/>
        </authorList>
    </citation>
    <scope>NUCLEOTIDE SEQUENCE [LARGE SCALE GENOMIC DNA]</scope>
    <source>
        <strain evidence="3 4">CCFEE 5522</strain>
    </source>
</reference>
<feature type="non-terminal residue" evidence="3">
    <location>
        <position position="1"/>
    </location>
</feature>
<proteinExistence type="predicted"/>